<evidence type="ECO:0000256" key="1">
    <source>
        <dbReference type="ARBA" id="ARBA00004141"/>
    </source>
</evidence>
<evidence type="ECO:0000313" key="7">
    <source>
        <dbReference type="EMBL" id="KAH9314486.1"/>
    </source>
</evidence>
<feature type="transmembrane region" description="Helical" evidence="6">
    <location>
        <begin position="472"/>
        <end position="491"/>
    </location>
</feature>
<gene>
    <name evidence="7" type="ORF">KI387_023113</name>
</gene>
<dbReference type="OMA" id="MLPQYIL"/>
<dbReference type="SUPFAM" id="SSF103473">
    <property type="entry name" value="MFS general substrate transporter"/>
    <property type="match status" value="1"/>
</dbReference>
<dbReference type="GO" id="GO:0071916">
    <property type="term" value="F:dipeptide transmembrane transporter activity"/>
    <property type="evidence" value="ECO:0007669"/>
    <property type="project" value="InterPro"/>
</dbReference>
<sequence>LEASGRKMESQQTNKEYTLDGSVDLWGRAVERVKTGRWRACFFLIGYETFERMAFYGIASNLVIYLTSQLHEGTVSSARNVNNWNGAIWLTPILGACISDAYFGRYWTFLVSSVIYLVGMVLLTLAVSLKSLKPPPCGKGLVCEKANSLQIGFFYFALYVLAIGTGGTKPNISTLGADQFDDFHPKEKLQKNSFFNWWMFSVFFGALVAQIGLVYVQENVGWALGYGIPTVGLFVSVIVFMLGTPYYRHKVRTADSPIRRIFRVLVAAICKWRVAVPDDVSKLYELDFKEYQAAGKHPIFHTPTLRFLDKAAVKAQGNTNLIAPHLCTITEVEETKLMIGMLPIWLATLIPSTVIAQVNTLFIKQGTTLERHIGPYGFEIPAASLGAFITLSMLIIVTIYDCYVVPLTRRHTGNPRGITMLQRIGIGCCIQILVMVFATLIEAKRMHVIRQYGLQIHNTVVPMSILWLLPQYVLMGVTDVFIFIGILEFFYDQSPSDMQSLGTAFYTSSIGVGNFVSSFLLTTVEKIT</sequence>
<evidence type="ECO:0000256" key="5">
    <source>
        <dbReference type="ARBA" id="ARBA00023136"/>
    </source>
</evidence>
<dbReference type="PANTHER" id="PTHR11654">
    <property type="entry name" value="OLIGOPEPTIDE TRANSPORTER-RELATED"/>
    <property type="match status" value="1"/>
</dbReference>
<feature type="transmembrane region" description="Helical" evidence="6">
    <location>
        <begin position="383"/>
        <end position="403"/>
    </location>
</feature>
<keyword evidence="5 6" id="KW-0472">Membrane</keyword>
<dbReference type="GO" id="GO:0042937">
    <property type="term" value="F:tripeptide transmembrane transporter activity"/>
    <property type="evidence" value="ECO:0007669"/>
    <property type="project" value="InterPro"/>
</dbReference>
<feature type="non-terminal residue" evidence="7">
    <location>
        <position position="528"/>
    </location>
</feature>
<accession>A0AA38G1Q7</accession>
<dbReference type="Pfam" id="PF00854">
    <property type="entry name" value="PTR2"/>
    <property type="match status" value="1"/>
</dbReference>
<evidence type="ECO:0000313" key="8">
    <source>
        <dbReference type="Proteomes" id="UP000824469"/>
    </source>
</evidence>
<feature type="transmembrane region" description="Helical" evidence="6">
    <location>
        <begin position="222"/>
        <end position="242"/>
    </location>
</feature>
<feature type="transmembrane region" description="Helical" evidence="6">
    <location>
        <begin position="149"/>
        <end position="167"/>
    </location>
</feature>
<dbReference type="Gene3D" id="1.20.1250.20">
    <property type="entry name" value="MFS general substrate transporter like domains"/>
    <property type="match status" value="1"/>
</dbReference>
<proteinExistence type="inferred from homology"/>
<evidence type="ECO:0000256" key="3">
    <source>
        <dbReference type="ARBA" id="ARBA00022692"/>
    </source>
</evidence>
<comment type="subcellular location">
    <subcellularLocation>
        <location evidence="1">Membrane</location>
        <topology evidence="1">Multi-pass membrane protein</topology>
    </subcellularLocation>
</comment>
<keyword evidence="4 6" id="KW-1133">Transmembrane helix</keyword>
<dbReference type="EMBL" id="JAHRHJ020000005">
    <property type="protein sequence ID" value="KAH9314486.1"/>
    <property type="molecule type" value="Genomic_DNA"/>
</dbReference>
<dbReference type="CDD" id="cd17417">
    <property type="entry name" value="MFS_NPF5"/>
    <property type="match status" value="1"/>
</dbReference>
<keyword evidence="8" id="KW-1185">Reference proteome</keyword>
<dbReference type="InterPro" id="IPR000109">
    <property type="entry name" value="POT_fam"/>
</dbReference>
<dbReference type="GO" id="GO:0016020">
    <property type="term" value="C:membrane"/>
    <property type="evidence" value="ECO:0007669"/>
    <property type="project" value="UniProtKB-SubCell"/>
</dbReference>
<comment type="similarity">
    <text evidence="2">Belongs to the major facilitator superfamily. Proton-dependent oligopeptide transporter (POT/PTR) (TC 2.A.17) family.</text>
</comment>
<keyword evidence="3 6" id="KW-0812">Transmembrane</keyword>
<comment type="caution">
    <text evidence="7">The sequence shown here is derived from an EMBL/GenBank/DDBJ whole genome shotgun (WGS) entry which is preliminary data.</text>
</comment>
<dbReference type="AlphaFoldDB" id="A0AA38G1Q7"/>
<dbReference type="Proteomes" id="UP000824469">
    <property type="component" value="Unassembled WGS sequence"/>
</dbReference>
<protein>
    <submittedName>
        <fullName evidence="7">Uncharacterized protein</fullName>
    </submittedName>
</protein>
<feature type="non-terminal residue" evidence="7">
    <location>
        <position position="1"/>
    </location>
</feature>
<feature type="transmembrane region" description="Helical" evidence="6">
    <location>
        <begin position="503"/>
        <end position="524"/>
    </location>
</feature>
<evidence type="ECO:0000256" key="6">
    <source>
        <dbReference type="SAM" id="Phobius"/>
    </source>
</evidence>
<feature type="transmembrane region" description="Helical" evidence="6">
    <location>
        <begin position="106"/>
        <end position="129"/>
    </location>
</feature>
<feature type="transmembrane region" description="Helical" evidence="6">
    <location>
        <begin position="424"/>
        <end position="441"/>
    </location>
</feature>
<dbReference type="InterPro" id="IPR044739">
    <property type="entry name" value="NRT1/PTR"/>
</dbReference>
<evidence type="ECO:0000256" key="2">
    <source>
        <dbReference type="ARBA" id="ARBA00005982"/>
    </source>
</evidence>
<name>A0AA38G1Q7_TAXCH</name>
<reference evidence="7 8" key="1">
    <citation type="journal article" date="2021" name="Nat. Plants">
        <title>The Taxus genome provides insights into paclitaxel biosynthesis.</title>
        <authorList>
            <person name="Xiong X."/>
            <person name="Gou J."/>
            <person name="Liao Q."/>
            <person name="Li Y."/>
            <person name="Zhou Q."/>
            <person name="Bi G."/>
            <person name="Li C."/>
            <person name="Du R."/>
            <person name="Wang X."/>
            <person name="Sun T."/>
            <person name="Guo L."/>
            <person name="Liang H."/>
            <person name="Lu P."/>
            <person name="Wu Y."/>
            <person name="Zhang Z."/>
            <person name="Ro D.K."/>
            <person name="Shang Y."/>
            <person name="Huang S."/>
            <person name="Yan J."/>
        </authorList>
    </citation>
    <scope>NUCLEOTIDE SEQUENCE [LARGE SCALE GENOMIC DNA]</scope>
    <source>
        <strain evidence="7">Ta-2019</strain>
    </source>
</reference>
<evidence type="ECO:0000256" key="4">
    <source>
        <dbReference type="ARBA" id="ARBA00022989"/>
    </source>
</evidence>
<feature type="transmembrane region" description="Helical" evidence="6">
    <location>
        <begin position="194"/>
        <end position="216"/>
    </location>
</feature>
<dbReference type="InterPro" id="IPR036259">
    <property type="entry name" value="MFS_trans_sf"/>
</dbReference>
<organism evidence="7 8">
    <name type="scientific">Taxus chinensis</name>
    <name type="common">Chinese yew</name>
    <name type="synonym">Taxus wallichiana var. chinensis</name>
    <dbReference type="NCBI Taxonomy" id="29808"/>
    <lineage>
        <taxon>Eukaryota</taxon>
        <taxon>Viridiplantae</taxon>
        <taxon>Streptophyta</taxon>
        <taxon>Embryophyta</taxon>
        <taxon>Tracheophyta</taxon>
        <taxon>Spermatophyta</taxon>
        <taxon>Pinopsida</taxon>
        <taxon>Pinidae</taxon>
        <taxon>Conifers II</taxon>
        <taxon>Cupressales</taxon>
        <taxon>Taxaceae</taxon>
        <taxon>Taxus</taxon>
    </lineage>
</organism>